<dbReference type="Pfam" id="PF00583">
    <property type="entry name" value="Acetyltransf_1"/>
    <property type="match status" value="1"/>
</dbReference>
<name>A0A2Z4FJU7_9DELT</name>
<keyword evidence="1 3" id="KW-0808">Transferase</keyword>
<dbReference type="SUPFAM" id="SSF55729">
    <property type="entry name" value="Acyl-CoA N-acyltransferases (Nat)"/>
    <property type="match status" value="1"/>
</dbReference>
<accession>A0A2Z4FJU7</accession>
<dbReference type="InterPro" id="IPR000182">
    <property type="entry name" value="GNAT_dom"/>
</dbReference>
<sequence length="179" mass="20151">MTPLTLRKIQVEDAAGFTALHKTLAEETHFLLLEPDELREDLDAQKQWLKGCVESDSRDIFVAHADGVIVGFLDIRGGNFNRDRHKASLSLGITRAHWGRGLGTLLIEAAISWLRDRNGTRLELTVNCNNERAVGLYQKCGFQIEGTQRNALRVDGKFVDEYFMGFLLSESYSPEHSTT</sequence>
<proteinExistence type="predicted"/>
<reference evidence="3 4" key="1">
    <citation type="submission" date="2018-06" db="EMBL/GenBank/DDBJ databases">
        <title>Lujinxingia sediminis gen. nov. sp. nov., a new facultative anaerobic member of the class Deltaproteobacteria, and proposal of Lujinxingaceae fam. nov.</title>
        <authorList>
            <person name="Guo L.-Y."/>
            <person name="Li C.-M."/>
            <person name="Wang S."/>
            <person name="Du Z.-J."/>
        </authorList>
    </citation>
    <scope>NUCLEOTIDE SEQUENCE [LARGE SCALE GENOMIC DNA]</scope>
    <source>
        <strain evidence="3 4">FA350</strain>
    </source>
</reference>
<dbReference type="PANTHER" id="PTHR43877:SF2">
    <property type="entry name" value="AMINOALKYLPHOSPHONATE N-ACETYLTRANSFERASE-RELATED"/>
    <property type="match status" value="1"/>
</dbReference>
<gene>
    <name evidence="3" type="ORF">DN745_07700</name>
</gene>
<keyword evidence="2" id="KW-0012">Acyltransferase</keyword>
<dbReference type="Proteomes" id="UP000249799">
    <property type="component" value="Chromosome"/>
</dbReference>
<dbReference type="GO" id="GO:0016747">
    <property type="term" value="F:acyltransferase activity, transferring groups other than amino-acyl groups"/>
    <property type="evidence" value="ECO:0007669"/>
    <property type="project" value="InterPro"/>
</dbReference>
<dbReference type="RefSeq" id="WP_111333557.1">
    <property type="nucleotide sequence ID" value="NZ_CP030032.1"/>
</dbReference>
<dbReference type="PROSITE" id="PS51186">
    <property type="entry name" value="GNAT"/>
    <property type="match status" value="1"/>
</dbReference>
<dbReference type="EMBL" id="CP030032">
    <property type="protein sequence ID" value="AWV89231.1"/>
    <property type="molecule type" value="Genomic_DNA"/>
</dbReference>
<evidence type="ECO:0000313" key="3">
    <source>
        <dbReference type="EMBL" id="AWV89231.1"/>
    </source>
</evidence>
<dbReference type="CDD" id="cd04301">
    <property type="entry name" value="NAT_SF"/>
    <property type="match status" value="1"/>
</dbReference>
<evidence type="ECO:0000313" key="4">
    <source>
        <dbReference type="Proteomes" id="UP000249799"/>
    </source>
</evidence>
<dbReference type="AlphaFoldDB" id="A0A2Z4FJU7"/>
<dbReference type="KEGG" id="bsed:DN745_07700"/>
<dbReference type="OrthoDB" id="336415at2"/>
<dbReference type="Gene3D" id="3.40.630.30">
    <property type="match status" value="1"/>
</dbReference>
<dbReference type="InterPro" id="IPR050832">
    <property type="entry name" value="Bact_Acetyltransf"/>
</dbReference>
<dbReference type="InterPro" id="IPR016181">
    <property type="entry name" value="Acyl_CoA_acyltransferase"/>
</dbReference>
<evidence type="ECO:0000256" key="2">
    <source>
        <dbReference type="ARBA" id="ARBA00023315"/>
    </source>
</evidence>
<dbReference type="PANTHER" id="PTHR43877">
    <property type="entry name" value="AMINOALKYLPHOSPHONATE N-ACETYLTRANSFERASE-RELATED-RELATED"/>
    <property type="match status" value="1"/>
</dbReference>
<keyword evidence="4" id="KW-1185">Reference proteome</keyword>
<evidence type="ECO:0000256" key="1">
    <source>
        <dbReference type="ARBA" id="ARBA00022679"/>
    </source>
</evidence>
<protein>
    <submittedName>
        <fullName evidence="3">GNAT family N-acetyltransferase</fullName>
    </submittedName>
</protein>
<organism evidence="3 4">
    <name type="scientific">Bradymonas sediminis</name>
    <dbReference type="NCBI Taxonomy" id="1548548"/>
    <lineage>
        <taxon>Bacteria</taxon>
        <taxon>Deltaproteobacteria</taxon>
        <taxon>Bradymonadales</taxon>
        <taxon>Bradymonadaceae</taxon>
        <taxon>Bradymonas</taxon>
    </lineage>
</organism>